<evidence type="ECO:0000256" key="1">
    <source>
        <dbReference type="SAM" id="Phobius"/>
    </source>
</evidence>
<evidence type="ECO:0000313" key="3">
    <source>
        <dbReference type="Proteomes" id="UP000190285"/>
    </source>
</evidence>
<organism evidence="2 3">
    <name type="scientific">Maledivibacter halophilus</name>
    <dbReference type="NCBI Taxonomy" id="36842"/>
    <lineage>
        <taxon>Bacteria</taxon>
        <taxon>Bacillati</taxon>
        <taxon>Bacillota</taxon>
        <taxon>Clostridia</taxon>
        <taxon>Peptostreptococcales</taxon>
        <taxon>Caminicellaceae</taxon>
        <taxon>Maledivibacter</taxon>
    </lineage>
</organism>
<dbReference type="Proteomes" id="UP000190285">
    <property type="component" value="Unassembled WGS sequence"/>
</dbReference>
<reference evidence="2 3" key="1">
    <citation type="submission" date="2017-02" db="EMBL/GenBank/DDBJ databases">
        <authorList>
            <person name="Peterson S.W."/>
        </authorList>
    </citation>
    <scope>NUCLEOTIDE SEQUENCE [LARGE SCALE GENOMIC DNA]</scope>
    <source>
        <strain evidence="2 3">M1</strain>
    </source>
</reference>
<keyword evidence="1" id="KW-0472">Membrane</keyword>
<gene>
    <name evidence="2" type="ORF">SAMN02194393_00606</name>
</gene>
<name>A0A1T5IPM4_9FIRM</name>
<feature type="transmembrane region" description="Helical" evidence="1">
    <location>
        <begin position="99"/>
        <end position="120"/>
    </location>
</feature>
<keyword evidence="3" id="KW-1185">Reference proteome</keyword>
<sequence length="140" mass="16095">MVQFIKFIVGIINELHDKIIVLLSLLGLNFTDKELHFWVFGIAGIILFVFVDKIFKWISKWSITAISFIYTITFLIIMVLAIEIQQKITGRGNMEFNDALASILGFLAFFGVYVAMKFLLNLSIKLYKGMTEDKRMDGDE</sequence>
<dbReference type="EMBL" id="FUZT01000001">
    <property type="protein sequence ID" value="SKC41042.1"/>
    <property type="molecule type" value="Genomic_DNA"/>
</dbReference>
<protein>
    <submittedName>
        <fullName evidence="2">Uncharacterized protein</fullName>
    </submittedName>
</protein>
<dbReference type="AlphaFoldDB" id="A0A1T5IPM4"/>
<accession>A0A1T5IPM4</accession>
<evidence type="ECO:0000313" key="2">
    <source>
        <dbReference type="EMBL" id="SKC41042.1"/>
    </source>
</evidence>
<dbReference type="RefSeq" id="WP_079489227.1">
    <property type="nucleotide sequence ID" value="NZ_FUZT01000001.1"/>
</dbReference>
<feature type="transmembrane region" description="Helical" evidence="1">
    <location>
        <begin position="63"/>
        <end position="84"/>
    </location>
</feature>
<keyword evidence="1" id="KW-0812">Transmembrane</keyword>
<proteinExistence type="predicted"/>
<dbReference type="OrthoDB" id="2868470at2"/>
<keyword evidence="1" id="KW-1133">Transmembrane helix</keyword>
<feature type="transmembrane region" description="Helical" evidence="1">
    <location>
        <begin position="35"/>
        <end position="51"/>
    </location>
</feature>